<dbReference type="PRINTS" id="PR00961">
    <property type="entry name" value="HUDSXLRNA"/>
</dbReference>
<gene>
    <name evidence="5" type="ORF">LUZ62_067676</name>
</gene>
<feature type="domain" description="RRM" evidence="4">
    <location>
        <begin position="87"/>
        <end position="164"/>
    </location>
</feature>
<dbReference type="EMBL" id="JAMFTS010000004">
    <property type="protein sequence ID" value="KAJ4757301.1"/>
    <property type="molecule type" value="Genomic_DNA"/>
</dbReference>
<dbReference type="GO" id="GO:0009535">
    <property type="term" value="C:chloroplast thylakoid membrane"/>
    <property type="evidence" value="ECO:0007669"/>
    <property type="project" value="TreeGrafter"/>
</dbReference>
<dbReference type="AlphaFoldDB" id="A0AAV8CSC1"/>
<evidence type="ECO:0000313" key="5">
    <source>
        <dbReference type="EMBL" id="KAJ4757301.1"/>
    </source>
</evidence>
<dbReference type="SMART" id="SM00360">
    <property type="entry name" value="RRM"/>
    <property type="match status" value="2"/>
</dbReference>
<feature type="domain" description="RRM" evidence="4">
    <location>
        <begin position="2"/>
        <end position="80"/>
    </location>
</feature>
<evidence type="ECO:0000256" key="2">
    <source>
        <dbReference type="ARBA" id="ARBA00022884"/>
    </source>
</evidence>
<dbReference type="GO" id="GO:0003729">
    <property type="term" value="F:mRNA binding"/>
    <property type="evidence" value="ECO:0007669"/>
    <property type="project" value="TreeGrafter"/>
</dbReference>
<evidence type="ECO:0000313" key="6">
    <source>
        <dbReference type="Proteomes" id="UP001140206"/>
    </source>
</evidence>
<dbReference type="SUPFAM" id="SSF54928">
    <property type="entry name" value="RNA-binding domain, RBD"/>
    <property type="match status" value="2"/>
</dbReference>
<reference evidence="5" key="1">
    <citation type="submission" date="2022-08" db="EMBL/GenBank/DDBJ databases">
        <authorList>
            <person name="Marques A."/>
        </authorList>
    </citation>
    <scope>NUCLEOTIDE SEQUENCE</scope>
    <source>
        <strain evidence="5">RhyPub2mFocal</strain>
        <tissue evidence="5">Leaves</tissue>
    </source>
</reference>
<proteinExistence type="predicted"/>
<dbReference type="GO" id="GO:1901259">
    <property type="term" value="P:chloroplast rRNA processing"/>
    <property type="evidence" value="ECO:0007669"/>
    <property type="project" value="TreeGrafter"/>
</dbReference>
<keyword evidence="6" id="KW-1185">Reference proteome</keyword>
<dbReference type="InterPro" id="IPR012677">
    <property type="entry name" value="Nucleotide-bd_a/b_plait_sf"/>
</dbReference>
<keyword evidence="1" id="KW-0677">Repeat</keyword>
<dbReference type="CDD" id="cd00590">
    <property type="entry name" value="RRM_SF"/>
    <property type="match status" value="2"/>
</dbReference>
<dbReference type="PROSITE" id="PS50102">
    <property type="entry name" value="RRM"/>
    <property type="match status" value="2"/>
</dbReference>
<sequence>MTKLYIANLPQCFTADELIQLFVRFGSIEKAKMVTEKTDGVNKSYGLVKFADVAHADKALKEMNGYLLEGKELYVNIVGLWKQIDATNLYVGNLPLHLNKNGLCSLFEKFGSIVQANVVVDEAGVSKGYGFIKFEDPAIAARATARMNGLALEDKVICVRIAGAAPEHAAKVADQMTTEVIQQRDEANLYVSN</sequence>
<dbReference type="InterPro" id="IPR035979">
    <property type="entry name" value="RBD_domain_sf"/>
</dbReference>
<dbReference type="InterPro" id="IPR000504">
    <property type="entry name" value="RRM_dom"/>
</dbReference>
<evidence type="ECO:0000259" key="4">
    <source>
        <dbReference type="PROSITE" id="PS50102"/>
    </source>
</evidence>
<protein>
    <submittedName>
        <fullName evidence="5">Polyadenylate-binding protein 2</fullName>
    </submittedName>
</protein>
<organism evidence="5 6">
    <name type="scientific">Rhynchospora pubera</name>
    <dbReference type="NCBI Taxonomy" id="906938"/>
    <lineage>
        <taxon>Eukaryota</taxon>
        <taxon>Viridiplantae</taxon>
        <taxon>Streptophyta</taxon>
        <taxon>Embryophyta</taxon>
        <taxon>Tracheophyta</taxon>
        <taxon>Spermatophyta</taxon>
        <taxon>Magnoliopsida</taxon>
        <taxon>Liliopsida</taxon>
        <taxon>Poales</taxon>
        <taxon>Cyperaceae</taxon>
        <taxon>Cyperoideae</taxon>
        <taxon>Rhynchosporeae</taxon>
        <taxon>Rhynchospora</taxon>
    </lineage>
</organism>
<evidence type="ECO:0000256" key="3">
    <source>
        <dbReference type="PROSITE-ProRule" id="PRU00176"/>
    </source>
</evidence>
<accession>A0AAV8CSC1</accession>
<dbReference type="PANTHER" id="PTHR48025">
    <property type="entry name" value="OS02G0815200 PROTEIN"/>
    <property type="match status" value="1"/>
</dbReference>
<dbReference type="Gene3D" id="3.30.70.330">
    <property type="match status" value="2"/>
</dbReference>
<dbReference type="InterPro" id="IPR002343">
    <property type="entry name" value="Hud_Sxl_RNA"/>
</dbReference>
<dbReference type="Proteomes" id="UP001140206">
    <property type="component" value="Chromosome 4"/>
</dbReference>
<dbReference type="GO" id="GO:1990904">
    <property type="term" value="C:ribonucleoprotein complex"/>
    <property type="evidence" value="ECO:0007669"/>
    <property type="project" value="InterPro"/>
</dbReference>
<dbReference type="PANTHER" id="PTHR48025:SF3">
    <property type="entry name" value="31 KDA RIBONUCLEOPROTEIN, CHLOROPLASTIC-RELATED"/>
    <property type="match status" value="1"/>
</dbReference>
<keyword evidence="2 3" id="KW-0694">RNA-binding</keyword>
<evidence type="ECO:0000256" key="1">
    <source>
        <dbReference type="ARBA" id="ARBA00022737"/>
    </source>
</evidence>
<name>A0AAV8CSC1_9POAL</name>
<dbReference type="Pfam" id="PF00076">
    <property type="entry name" value="RRM_1"/>
    <property type="match status" value="2"/>
</dbReference>
<comment type="caution">
    <text evidence="5">The sequence shown here is derived from an EMBL/GenBank/DDBJ whole genome shotgun (WGS) entry which is preliminary data.</text>
</comment>
<dbReference type="InterPro" id="IPR050502">
    <property type="entry name" value="Euk_RNA-bind_prot"/>
</dbReference>